<name>A0A0D2Q5S4_HYPSF</name>
<feature type="domain" description="Cell morphogenesis central region" evidence="4">
    <location>
        <begin position="1243"/>
        <end position="1402"/>
    </location>
</feature>
<dbReference type="GO" id="GO:0005938">
    <property type="term" value="C:cell cortex"/>
    <property type="evidence" value="ECO:0007669"/>
    <property type="project" value="TreeGrafter"/>
</dbReference>
<accession>A0A0D2Q5S4</accession>
<feature type="domain" description="Cell morphogenesis protein C-terminal" evidence="3">
    <location>
        <begin position="1978"/>
        <end position="2224"/>
    </location>
</feature>
<evidence type="ECO:0000259" key="4">
    <source>
        <dbReference type="Pfam" id="PF14228"/>
    </source>
</evidence>
<dbReference type="InterPro" id="IPR025614">
    <property type="entry name" value="Cell_morpho_N"/>
</dbReference>
<feature type="domain" description="Cell morphogenesis protein N-terminal" evidence="2">
    <location>
        <begin position="374"/>
        <end position="927"/>
    </location>
</feature>
<feature type="region of interest" description="Disordered" evidence="1">
    <location>
        <begin position="198"/>
        <end position="233"/>
    </location>
</feature>
<dbReference type="GO" id="GO:0030427">
    <property type="term" value="C:site of polarized growth"/>
    <property type="evidence" value="ECO:0007669"/>
    <property type="project" value="TreeGrafter"/>
</dbReference>
<evidence type="ECO:0000313" key="5">
    <source>
        <dbReference type="EMBL" id="KJA26930.1"/>
    </source>
</evidence>
<dbReference type="OrthoDB" id="6287725at2759"/>
<dbReference type="PANTHER" id="PTHR12295:SF30">
    <property type="entry name" value="PROTEIN FURRY"/>
    <property type="match status" value="1"/>
</dbReference>
<feature type="compositionally biased region" description="Low complexity" evidence="1">
    <location>
        <begin position="69"/>
        <end position="83"/>
    </location>
</feature>
<evidence type="ECO:0000313" key="6">
    <source>
        <dbReference type="Proteomes" id="UP000054270"/>
    </source>
</evidence>
<sequence length="2422" mass="269636">MSEGIQITIPDFDDDSGISVPTPFGRSAFGAFGGGGSFGGTLDSPSGTTTPISAFQSSERSFFSHARGDSSASADSTGSATTRYASKPGTPFSHSAQPSIATPHTGFAKKPSFASIRNAFKGGRDRDRDRDAPPMPPIDHAPYPVLKNPFGNRSTSSLTHVAPALGRTMTGTPTGVNYPRPPTPGTADPRFVRAGRLGKGAGQGHAQSKSVHSHSGSIFHISDPDSDNYLSSPPPVPRVPNSFGMMYRDDTGPFQDFEEDKVVMDPKTPSDFALHAVFIRFATSAEEKIEALLRQPLDREALLTTHIGPGVDPKFDETLHSLGIIAQKHAKKVIDSVMRWRRSQSENVGSGFINAHLAQTSGPTRKEIPGLLNERKSLAAIYIMCRALVAVLQQLSRDALGDALGYSLEETTFEQFRRRDRKAFAVSANHAINSELYATLLGHLANVRFMSVTDRFLAELGPVAMGQVSKDASPRYENLVKGLKHIKIKVWPPEAFEEGAEFMESLSKAYANAHGQLKTAFVEVLIALLHPIGKTAQAETNNPQWGKAIEFIYPKAKDMMNKRYWQIAFPLAVTSLCVAPQTYFLKNWHGFFESSIPKLKEKPTRIIVLNGLMRLVWTYLYRCQESASTTMTKLEALLKHFFPSNRTIIFPSDDCLEPLTYILHFILSRHPEYGRELCLELIQESAITNLQKSGNIASILAPERTLIVINAILLSLHNTEREVAIPTWPSSVDFTRLPTKEDYPSSSTYIAPGIMKPGMQEFLSRSSLALAHIAAQCGNIVGSMSVFDEQWSHARLNTTYEESHNFVVRRHVDGSVTAYPAHLGPQISLLQTSFQAWPRLLHPFLVNSDAIDMLLRGVAHVEPGVSEAASAALKRFMDDGPNTIQVVSQFNQFLFSPARIAQEPGLRLHIEYPPLLSLWVDVVETWIQATIKGGLDSHPDIDQVVAKCSEIEAASLFLLSHGTSTIQSSGVRVVRVLGSIAKPISSVTNHTFFIVEKMTAGGSKLSYLEGYDELLDKSELSRLDQWRKFPGDEVALRIADSLSDKDRKLWRYAYPAFLRGCIEHVNVPISLLREGIIAAVSRYHPSISHLAGLSSKMPATLSSRSPGERDGHKILLENKSLVDQWHMWIKVLCATAVPPDSSRPAYTKLGRDHSRAPSETSFERERYMTTRGLFRHLTPFLDSEYTLFRDAAVLCISSFPANSYPQLLEDLGLLAGRQPYEDPRSKLVTTPGLDQNFGLLSSRQLQDESRSKLSSSAMFQERNRRQERLHSAVARIYHLTIHLLQDQRSSARQTALSNILKFVRNTQAFLSAPEMRDNPSLQRLRRYFCGIVEQLFNELSTLKDSDRFIPSHMHLTLYRLCEDWCQVGPQSDVSKKRVEVMQRSIDSVERDAVQRFRHEMAVLSHASVGALTALCPKAFFPPDHSASSPTERFPTELIKPLSVLSVLDRLSAIMTASHEATQVKGKATLKALLTQNIVNHELNHEVLRRAIVITDKPASSNQLFFEVISDIVANERHNFTFSQVVCLSLTNLRHSSANVRRLAFDILEAIHHQHHGLLAMSNFEASVTSLASATYIHSHRSISDLLAGEHPKQGISMLAELGNWLPQLPAEAYDTNVILLLLQSLEFWIPNINLMTEDNLVASREGLSCLYHLTSLTLRYSQSHAEQILVLWARVVEPPQESNGHATVRFLLEQAHKVGNVIFVTCASNIVASLCQTSIGRQIFEELCSVIEPLHMIPAIDHKLTFPDPPDMKLWEDLDALFADQPRLSLGSAQFAWLFLSEVALPRNWEMRDQLPTLLHAVFTHLDHRIPFVRQRARSMLFQLLRSWTPGYAELPDRPAGRSRSSVKEAIATLEKDAEYLYWEEEDLSDAAVPKMKQLASRILTFLNPLAPHLVSQWGSLALEWGTSCSIRATAFRSLQIFRALMPRVKKADFALLIGRLSNTVASTEENIQSFTSEIFLTLNAVANAHDLDRSLLPQVFWCACACLSTTVEHEFAQTLVLLESLLPRIDLNDPVTVDQLLSHRPIGWTDSPFLQPPLLRGLRSSIVSSSTIKVLQTLVKVQDSRLIDSSQGRLRDVYTAALPWCLHAMDQPENNLKEFAEDIAALASQEQRYSIQKIMNSFAKGHFRTRDDFLRQSVGSLREHYGAHHWTEIVTLLLGLVLNEERWLRIQAMQVVKVLFQHRETRNPVELLGSELLMPLLRLLETDLAAQALDVLEEPMAMSVGGPAAKHVLRMSMHMGAFPPITDSESVTTVFGVPSESGWSVAQADAVREICQANVMAVFDTCSVPTRPSRINFEPEVEALQSIKTPLADDLNGLFQNLTEMTSNLRESVSVADARARGSSIPTRRLEARVAAILAKSSAPDSVADTPQTPFLDVFNVDRIDHHEDSDEDSDTDSDTDAFVFDSLYPSRGAPNGVHYD</sequence>
<dbReference type="InterPro" id="IPR039867">
    <property type="entry name" value="Furry/Tao3/Mor2"/>
</dbReference>
<organism evidence="5 6">
    <name type="scientific">Hypholoma sublateritium (strain FD-334 SS-4)</name>
    <dbReference type="NCBI Taxonomy" id="945553"/>
    <lineage>
        <taxon>Eukaryota</taxon>
        <taxon>Fungi</taxon>
        <taxon>Dikarya</taxon>
        <taxon>Basidiomycota</taxon>
        <taxon>Agaricomycotina</taxon>
        <taxon>Agaricomycetes</taxon>
        <taxon>Agaricomycetidae</taxon>
        <taxon>Agaricales</taxon>
        <taxon>Agaricineae</taxon>
        <taxon>Strophariaceae</taxon>
        <taxon>Hypholoma</taxon>
    </lineage>
</organism>
<feature type="region of interest" description="Disordered" evidence="1">
    <location>
        <begin position="2388"/>
        <end position="2409"/>
    </location>
</feature>
<feature type="compositionally biased region" description="Polar residues" evidence="1">
    <location>
        <begin position="205"/>
        <end position="216"/>
    </location>
</feature>
<feature type="region of interest" description="Disordered" evidence="1">
    <location>
        <begin position="35"/>
        <end position="186"/>
    </location>
</feature>
<dbReference type="STRING" id="945553.A0A0D2Q5S4"/>
<feature type="compositionally biased region" description="Polar residues" evidence="1">
    <location>
        <begin position="43"/>
        <end position="61"/>
    </location>
</feature>
<protein>
    <recommendedName>
        <fullName evidence="7">Cell morphogenesis protein N-terminal domain-containing protein</fullName>
    </recommendedName>
</protein>
<dbReference type="OMA" id="MRADTMK"/>
<feature type="compositionally biased region" description="Acidic residues" evidence="1">
    <location>
        <begin position="2391"/>
        <end position="2401"/>
    </location>
</feature>
<gene>
    <name evidence="5" type="ORF">HYPSUDRAFT_36098</name>
</gene>
<evidence type="ECO:0000259" key="2">
    <source>
        <dbReference type="Pfam" id="PF14222"/>
    </source>
</evidence>
<feature type="compositionally biased region" description="Polar residues" evidence="1">
    <location>
        <begin position="92"/>
        <end position="102"/>
    </location>
</feature>
<keyword evidence="6" id="KW-1185">Reference proteome</keyword>
<evidence type="ECO:0008006" key="7">
    <source>
        <dbReference type="Google" id="ProtNLM"/>
    </source>
</evidence>
<dbReference type="InterPro" id="IPR025481">
    <property type="entry name" value="Cell_Morphogen_C"/>
</dbReference>
<dbReference type="GO" id="GO:0000902">
    <property type="term" value="P:cell morphogenesis"/>
    <property type="evidence" value="ECO:0007669"/>
    <property type="project" value="InterPro"/>
</dbReference>
<dbReference type="SUPFAM" id="SSF48371">
    <property type="entry name" value="ARM repeat"/>
    <property type="match status" value="1"/>
</dbReference>
<dbReference type="PANTHER" id="PTHR12295">
    <property type="entry name" value="FURRY-RELATED"/>
    <property type="match status" value="1"/>
</dbReference>
<dbReference type="Proteomes" id="UP000054270">
    <property type="component" value="Unassembled WGS sequence"/>
</dbReference>
<dbReference type="InterPro" id="IPR016024">
    <property type="entry name" value="ARM-type_fold"/>
</dbReference>
<dbReference type="Pfam" id="PF14225">
    <property type="entry name" value="MOR2-PAG1_C"/>
    <property type="match status" value="1"/>
</dbReference>
<proteinExistence type="predicted"/>
<dbReference type="Pfam" id="PF14228">
    <property type="entry name" value="MOR2-PAG1_mid"/>
    <property type="match status" value="2"/>
</dbReference>
<reference evidence="6" key="1">
    <citation type="submission" date="2014-04" db="EMBL/GenBank/DDBJ databases">
        <title>Evolutionary Origins and Diversification of the Mycorrhizal Mutualists.</title>
        <authorList>
            <consortium name="DOE Joint Genome Institute"/>
            <consortium name="Mycorrhizal Genomics Consortium"/>
            <person name="Kohler A."/>
            <person name="Kuo A."/>
            <person name="Nagy L.G."/>
            <person name="Floudas D."/>
            <person name="Copeland A."/>
            <person name="Barry K.W."/>
            <person name="Cichocki N."/>
            <person name="Veneault-Fourrey C."/>
            <person name="LaButti K."/>
            <person name="Lindquist E.A."/>
            <person name="Lipzen A."/>
            <person name="Lundell T."/>
            <person name="Morin E."/>
            <person name="Murat C."/>
            <person name="Riley R."/>
            <person name="Ohm R."/>
            <person name="Sun H."/>
            <person name="Tunlid A."/>
            <person name="Henrissat B."/>
            <person name="Grigoriev I.V."/>
            <person name="Hibbett D.S."/>
            <person name="Martin F."/>
        </authorList>
    </citation>
    <scope>NUCLEOTIDE SEQUENCE [LARGE SCALE GENOMIC DNA]</scope>
    <source>
        <strain evidence="6">FD-334 SS-4</strain>
    </source>
</reference>
<dbReference type="EMBL" id="KN817526">
    <property type="protein sequence ID" value="KJA26930.1"/>
    <property type="molecule type" value="Genomic_DNA"/>
</dbReference>
<feature type="compositionally biased region" description="Basic and acidic residues" evidence="1">
    <location>
        <begin position="122"/>
        <end position="132"/>
    </location>
</feature>
<dbReference type="InterPro" id="IPR029473">
    <property type="entry name" value="MOR2-PAG1_mid"/>
</dbReference>
<feature type="domain" description="Cell morphogenesis central region" evidence="4">
    <location>
        <begin position="1760"/>
        <end position="1931"/>
    </location>
</feature>
<evidence type="ECO:0000256" key="1">
    <source>
        <dbReference type="SAM" id="MobiDB-lite"/>
    </source>
</evidence>
<evidence type="ECO:0000259" key="3">
    <source>
        <dbReference type="Pfam" id="PF14225"/>
    </source>
</evidence>
<dbReference type="Pfam" id="PF14222">
    <property type="entry name" value="MOR2-PAG1_N"/>
    <property type="match status" value="1"/>
</dbReference>